<accession>E4Z1Q8</accession>
<evidence type="ECO:0000313" key="1">
    <source>
        <dbReference type="EMBL" id="CBY41636.1"/>
    </source>
</evidence>
<organism evidence="1">
    <name type="scientific">Oikopleura dioica</name>
    <name type="common">Tunicate</name>
    <dbReference type="NCBI Taxonomy" id="34765"/>
    <lineage>
        <taxon>Eukaryota</taxon>
        <taxon>Metazoa</taxon>
        <taxon>Chordata</taxon>
        <taxon>Tunicata</taxon>
        <taxon>Appendicularia</taxon>
        <taxon>Copelata</taxon>
        <taxon>Oikopleuridae</taxon>
        <taxon>Oikopleura</taxon>
    </lineage>
</organism>
<proteinExistence type="predicted"/>
<dbReference type="AlphaFoldDB" id="E4Z1Q8"/>
<gene>
    <name evidence="1" type="ORF">GSOID_T00023725001</name>
</gene>
<reference evidence="1" key="1">
    <citation type="journal article" date="2010" name="Science">
        <title>Plasticity of animal genome architecture unmasked by rapid evolution of a pelagic tunicate.</title>
        <authorList>
            <person name="Denoeud F."/>
            <person name="Henriet S."/>
            <person name="Mungpakdee S."/>
            <person name="Aury J.M."/>
            <person name="Da Silva C."/>
            <person name="Brinkmann H."/>
            <person name="Mikhaleva J."/>
            <person name="Olsen L.C."/>
            <person name="Jubin C."/>
            <person name="Canestro C."/>
            <person name="Bouquet J.M."/>
            <person name="Danks G."/>
            <person name="Poulain J."/>
            <person name="Campsteijn C."/>
            <person name="Adamski M."/>
            <person name="Cross I."/>
            <person name="Yadetie F."/>
            <person name="Muffato M."/>
            <person name="Louis A."/>
            <person name="Butcher S."/>
            <person name="Tsagkogeorga G."/>
            <person name="Konrad A."/>
            <person name="Singh S."/>
            <person name="Jensen M.F."/>
            <person name="Cong E.H."/>
            <person name="Eikeseth-Otteraa H."/>
            <person name="Noel B."/>
            <person name="Anthouard V."/>
            <person name="Porcel B.M."/>
            <person name="Kachouri-Lafond R."/>
            <person name="Nishino A."/>
            <person name="Ugolini M."/>
            <person name="Chourrout P."/>
            <person name="Nishida H."/>
            <person name="Aasland R."/>
            <person name="Huzurbazar S."/>
            <person name="Westhof E."/>
            <person name="Delsuc F."/>
            <person name="Lehrach H."/>
            <person name="Reinhardt R."/>
            <person name="Weissenbach J."/>
            <person name="Roy S.W."/>
            <person name="Artiguenave F."/>
            <person name="Postlethwait J.H."/>
            <person name="Manak J.R."/>
            <person name="Thompson E.M."/>
            <person name="Jaillon O."/>
            <person name="Du Pasquier L."/>
            <person name="Boudinot P."/>
            <person name="Liberles D.A."/>
            <person name="Volff J.N."/>
            <person name="Philippe H."/>
            <person name="Lenhard B."/>
            <person name="Roest Crollius H."/>
            <person name="Wincker P."/>
            <person name="Chourrout D."/>
        </authorList>
    </citation>
    <scope>NUCLEOTIDE SEQUENCE [LARGE SCALE GENOMIC DNA]</scope>
</reference>
<dbReference type="EMBL" id="FN656545">
    <property type="protein sequence ID" value="CBY41636.1"/>
    <property type="molecule type" value="Genomic_DNA"/>
</dbReference>
<feature type="non-terminal residue" evidence="1">
    <location>
        <position position="1"/>
    </location>
</feature>
<dbReference type="Proteomes" id="UP000011014">
    <property type="component" value="Unassembled WGS sequence"/>
</dbReference>
<name>E4Z1Q8_OIKDI</name>
<protein>
    <submittedName>
        <fullName evidence="1">Uncharacterized protein</fullName>
    </submittedName>
</protein>
<sequence length="28" mass="3238">VETLRDKIIFASKLEKIRDDGHIVQLAE</sequence>